<protein>
    <submittedName>
        <fullName evidence="2">ACOX domain-containing protein</fullName>
    </submittedName>
</protein>
<dbReference type="InterPro" id="IPR019412">
    <property type="entry name" value="IML2/TPR_39"/>
</dbReference>
<evidence type="ECO:0000313" key="2">
    <source>
        <dbReference type="WBParaSite" id="SMUV_0000160501-mRNA-1"/>
    </source>
</evidence>
<organism evidence="1 2">
    <name type="scientific">Syphacia muris</name>
    <dbReference type="NCBI Taxonomy" id="451379"/>
    <lineage>
        <taxon>Eukaryota</taxon>
        <taxon>Metazoa</taxon>
        <taxon>Ecdysozoa</taxon>
        <taxon>Nematoda</taxon>
        <taxon>Chromadorea</taxon>
        <taxon>Rhabditida</taxon>
        <taxon>Spirurina</taxon>
        <taxon>Oxyuridomorpha</taxon>
        <taxon>Oxyuroidea</taxon>
        <taxon>Oxyuridae</taxon>
        <taxon>Syphacia</taxon>
    </lineage>
</organism>
<keyword evidence="1" id="KW-1185">Reference proteome</keyword>
<accession>A0A0N5ABS9</accession>
<evidence type="ECO:0000313" key="1">
    <source>
        <dbReference type="Proteomes" id="UP000046393"/>
    </source>
</evidence>
<dbReference type="Proteomes" id="UP000046393">
    <property type="component" value="Unplaced"/>
</dbReference>
<dbReference type="PANTHER" id="PTHR31859:SF9">
    <property type="entry name" value="TETRATRICOPEPTIDE REPEAT PROTEIN 39B"/>
    <property type="match status" value="1"/>
</dbReference>
<reference evidence="2" key="1">
    <citation type="submission" date="2017-02" db="UniProtKB">
        <authorList>
            <consortium name="WormBaseParasite"/>
        </authorList>
    </citation>
    <scope>IDENTIFICATION</scope>
</reference>
<dbReference type="PANTHER" id="PTHR31859">
    <property type="entry name" value="TETRATRICOPEPTIDE REPEAT PROTEIN 39 FAMILY MEMBER"/>
    <property type="match status" value="1"/>
</dbReference>
<sequence length="179" mass="20389">MYHALTYSSILSLKAFLTYEKEDIEIAIKQVKESSMVIEKFRAKFSLTDSLYRWSGQTKNLSDGEFDTVELHAELCYAELLLFRAILTFFHDESLTNFIRGAIRIRSCYQSFRISRQCQRLLNSKIWTGRSSVVKDQFESGTHLGVGTFNLLLSALPGRVLRLLEIVGFSGDKVSIGNS</sequence>
<name>A0A0N5ABS9_9BILA</name>
<proteinExistence type="predicted"/>
<dbReference type="AlphaFoldDB" id="A0A0N5ABS9"/>
<dbReference type="Pfam" id="PF10300">
    <property type="entry name" value="Iml2-TPR_39"/>
    <property type="match status" value="1"/>
</dbReference>
<dbReference type="WBParaSite" id="SMUV_0000160501-mRNA-1">
    <property type="protein sequence ID" value="SMUV_0000160501-mRNA-1"/>
    <property type="gene ID" value="SMUV_0000160501"/>
</dbReference>